<evidence type="ECO:0000313" key="1">
    <source>
        <dbReference type="EMBL" id="RFS43728.1"/>
    </source>
</evidence>
<keyword evidence="2" id="KW-1185">Reference proteome</keyword>
<dbReference type="Proteomes" id="UP000262621">
    <property type="component" value="Unassembled WGS sequence"/>
</dbReference>
<reference evidence="1 2" key="1">
    <citation type="submission" date="2018-08" db="EMBL/GenBank/DDBJ databases">
        <title>Verrucosispora craniellae sp. nov., isolated from a marine sponge in the South China Sea.</title>
        <authorList>
            <person name="Li L."/>
            <person name="Lin H.W."/>
        </authorList>
    </citation>
    <scope>NUCLEOTIDE SEQUENCE [LARGE SCALE GENOMIC DNA]</scope>
    <source>
        <strain evidence="1 2">LHW63014</strain>
    </source>
</reference>
<dbReference type="EMBL" id="QVFU01000047">
    <property type="protein sequence ID" value="RFS43728.1"/>
    <property type="molecule type" value="Genomic_DNA"/>
</dbReference>
<organism evidence="1 2">
    <name type="scientific">Micromonospora craniellae</name>
    <dbReference type="NCBI Taxonomy" id="2294034"/>
    <lineage>
        <taxon>Bacteria</taxon>
        <taxon>Bacillati</taxon>
        <taxon>Actinomycetota</taxon>
        <taxon>Actinomycetes</taxon>
        <taxon>Micromonosporales</taxon>
        <taxon>Micromonosporaceae</taxon>
        <taxon>Micromonospora</taxon>
    </lineage>
</organism>
<proteinExistence type="predicted"/>
<comment type="caution">
    <text evidence="1">The sequence shown here is derived from an EMBL/GenBank/DDBJ whole genome shotgun (WGS) entry which is preliminary data.</text>
</comment>
<protein>
    <submittedName>
        <fullName evidence="1">Uncharacterized protein</fullName>
    </submittedName>
</protein>
<evidence type="ECO:0000313" key="2">
    <source>
        <dbReference type="Proteomes" id="UP000262621"/>
    </source>
</evidence>
<name>A0A372FSP4_9ACTN</name>
<gene>
    <name evidence="1" type="ORF">D0Q02_26205</name>
</gene>
<dbReference type="AlphaFoldDB" id="A0A372FSP4"/>
<accession>A0A372FSP4</accession>
<sequence>MSRRNPKQPGPELGVLPVGLVRGDYLAGRPAVMPRSSIRNLRAGSWRTRPPPRCRLRYGGRDRRTNCGQIQLAVDRVRPTGLARGPNIDHRTYKATTSIDVITIEP</sequence>